<keyword evidence="6 11" id="KW-0812">Transmembrane</keyword>
<dbReference type="Proteomes" id="UP000199152">
    <property type="component" value="Unassembled WGS sequence"/>
</dbReference>
<evidence type="ECO:0000256" key="10">
    <source>
        <dbReference type="ARBA" id="ARBA00023136"/>
    </source>
</evidence>
<dbReference type="Pfam" id="PF02518">
    <property type="entry name" value="HATPase_c"/>
    <property type="match status" value="1"/>
</dbReference>
<dbReference type="InterPro" id="IPR003660">
    <property type="entry name" value="HAMP_dom"/>
</dbReference>
<dbReference type="SUPFAM" id="SSF55874">
    <property type="entry name" value="ATPase domain of HSP90 chaperone/DNA topoisomerase II/histidine kinase"/>
    <property type="match status" value="1"/>
</dbReference>
<dbReference type="Pfam" id="PF00672">
    <property type="entry name" value="HAMP"/>
    <property type="match status" value="1"/>
</dbReference>
<dbReference type="Gene3D" id="3.30.565.10">
    <property type="entry name" value="Histidine kinase-like ATPase, C-terminal domain"/>
    <property type="match status" value="1"/>
</dbReference>
<keyword evidence="7 14" id="KW-0418">Kinase</keyword>
<feature type="domain" description="HAMP" evidence="13">
    <location>
        <begin position="189"/>
        <end position="241"/>
    </location>
</feature>
<dbReference type="SUPFAM" id="SSF47384">
    <property type="entry name" value="Homodimeric domain of signal transducing histidine kinase"/>
    <property type="match status" value="1"/>
</dbReference>
<evidence type="ECO:0000256" key="9">
    <source>
        <dbReference type="ARBA" id="ARBA00023012"/>
    </source>
</evidence>
<dbReference type="PROSITE" id="PS50109">
    <property type="entry name" value="HIS_KIN"/>
    <property type="match status" value="1"/>
</dbReference>
<keyword evidence="8 11" id="KW-1133">Transmembrane helix</keyword>
<dbReference type="InterPro" id="IPR003594">
    <property type="entry name" value="HATPase_dom"/>
</dbReference>
<reference evidence="14 15" key="1">
    <citation type="submission" date="2016-10" db="EMBL/GenBank/DDBJ databases">
        <authorList>
            <person name="de Groot N.N."/>
        </authorList>
    </citation>
    <scope>NUCLEOTIDE SEQUENCE [LARGE SCALE GENOMIC DNA]</scope>
    <source>
        <strain evidence="14 15">DSM 45317</strain>
    </source>
</reference>
<dbReference type="AlphaFoldDB" id="A0A1I4EZL3"/>
<sequence>MNGQGPRRRFTGLRGRITATVVLCVLTATVIVSTATYLLQDRHSRERFGNAALLATRSDGAQAAALAGGTVNPVKEVIAYLAGRQGVEWMVVDLSGPEPVRWYSDRIPAELVDPRRTDVLRTRGDPVRVQAGERTFLAVLSDAGPGIEIVEFYDLRPLEVELTQLRRNTVLVGLPVLLCTAVLGAVIAGRIARPIERASAAARRMGAGDLSPRLPDAGRDELAELGSAMNEMAGELDRTLTELRRMDTQHRRFTADVAHELRTPLASLVAAADSLDVEDPTVRHRAAVLLRQQTRRLATLVEDLLEVSRFDAGAAVADRCAVDLGALAAEVAATCERPADVRVTVVGDPVLQADPRRLHAVLRNLVANGLAHGAPPVLVEVRGRADTVEVVVSDHGDGVPAGLEALLFDRFVRGDPARGSGGSGGSGLGLAIARSNAELHGGSLRLRPGAGRGASFELALPRG</sequence>
<organism evidence="14 15">
    <name type="scientific">Geodermatophilus ruber</name>
    <dbReference type="NCBI Taxonomy" id="504800"/>
    <lineage>
        <taxon>Bacteria</taxon>
        <taxon>Bacillati</taxon>
        <taxon>Actinomycetota</taxon>
        <taxon>Actinomycetes</taxon>
        <taxon>Geodermatophilales</taxon>
        <taxon>Geodermatophilaceae</taxon>
        <taxon>Geodermatophilus</taxon>
    </lineage>
</organism>
<feature type="domain" description="Histidine kinase" evidence="12">
    <location>
        <begin position="256"/>
        <end position="463"/>
    </location>
</feature>
<comment type="subcellular location">
    <subcellularLocation>
        <location evidence="2">Cell membrane</location>
    </subcellularLocation>
</comment>
<dbReference type="GO" id="GO:0000155">
    <property type="term" value="F:phosphorelay sensor kinase activity"/>
    <property type="evidence" value="ECO:0007669"/>
    <property type="project" value="InterPro"/>
</dbReference>
<dbReference type="SUPFAM" id="SSF158472">
    <property type="entry name" value="HAMP domain-like"/>
    <property type="match status" value="1"/>
</dbReference>
<evidence type="ECO:0000256" key="2">
    <source>
        <dbReference type="ARBA" id="ARBA00004236"/>
    </source>
</evidence>
<evidence type="ECO:0000313" key="15">
    <source>
        <dbReference type="Proteomes" id="UP000199152"/>
    </source>
</evidence>
<dbReference type="GO" id="GO:0005886">
    <property type="term" value="C:plasma membrane"/>
    <property type="evidence" value="ECO:0007669"/>
    <property type="project" value="UniProtKB-SubCell"/>
</dbReference>
<feature type="transmembrane region" description="Helical" evidence="11">
    <location>
        <begin position="17"/>
        <end position="39"/>
    </location>
</feature>
<evidence type="ECO:0000256" key="6">
    <source>
        <dbReference type="ARBA" id="ARBA00022692"/>
    </source>
</evidence>
<protein>
    <recommendedName>
        <fullName evidence="3">histidine kinase</fullName>
        <ecNumber evidence="3">2.7.13.3</ecNumber>
    </recommendedName>
</protein>
<evidence type="ECO:0000256" key="3">
    <source>
        <dbReference type="ARBA" id="ARBA00012438"/>
    </source>
</evidence>
<keyword evidence="10 11" id="KW-0472">Membrane</keyword>
<keyword evidence="15" id="KW-1185">Reference proteome</keyword>
<evidence type="ECO:0000256" key="1">
    <source>
        <dbReference type="ARBA" id="ARBA00000085"/>
    </source>
</evidence>
<gene>
    <name evidence="14" type="ORF">SAMN04488085_106206</name>
</gene>
<keyword evidence="4" id="KW-0597">Phosphoprotein</keyword>
<name>A0A1I4EZL3_9ACTN</name>
<dbReference type="SMART" id="SM00304">
    <property type="entry name" value="HAMP"/>
    <property type="match status" value="1"/>
</dbReference>
<keyword evidence="5" id="KW-0808">Transferase</keyword>
<dbReference type="PRINTS" id="PR00344">
    <property type="entry name" value="BCTRLSENSOR"/>
</dbReference>
<dbReference type="PROSITE" id="PS50885">
    <property type="entry name" value="HAMP"/>
    <property type="match status" value="1"/>
</dbReference>
<dbReference type="SMART" id="SM00387">
    <property type="entry name" value="HATPase_c"/>
    <property type="match status" value="1"/>
</dbReference>
<evidence type="ECO:0000256" key="4">
    <source>
        <dbReference type="ARBA" id="ARBA00022553"/>
    </source>
</evidence>
<dbReference type="CDD" id="cd00075">
    <property type="entry name" value="HATPase"/>
    <property type="match status" value="1"/>
</dbReference>
<keyword evidence="9" id="KW-0902">Two-component regulatory system</keyword>
<evidence type="ECO:0000259" key="12">
    <source>
        <dbReference type="PROSITE" id="PS50109"/>
    </source>
</evidence>
<dbReference type="PANTHER" id="PTHR45436">
    <property type="entry name" value="SENSOR HISTIDINE KINASE YKOH"/>
    <property type="match status" value="1"/>
</dbReference>
<dbReference type="EMBL" id="FOSW01000006">
    <property type="protein sequence ID" value="SFL09571.1"/>
    <property type="molecule type" value="Genomic_DNA"/>
</dbReference>
<accession>A0A1I4EZL3</accession>
<comment type="catalytic activity">
    <reaction evidence="1">
        <text>ATP + protein L-histidine = ADP + protein N-phospho-L-histidine.</text>
        <dbReference type="EC" id="2.7.13.3"/>
    </reaction>
</comment>
<dbReference type="EC" id="2.7.13.3" evidence="3"/>
<dbReference type="InterPro" id="IPR004358">
    <property type="entry name" value="Sig_transdc_His_kin-like_C"/>
</dbReference>
<evidence type="ECO:0000256" key="8">
    <source>
        <dbReference type="ARBA" id="ARBA00022989"/>
    </source>
</evidence>
<dbReference type="PANTHER" id="PTHR45436:SF5">
    <property type="entry name" value="SENSOR HISTIDINE KINASE TRCS"/>
    <property type="match status" value="1"/>
</dbReference>
<dbReference type="STRING" id="504800.SAMN04488085_106206"/>
<dbReference type="RefSeq" id="WP_091324623.1">
    <property type="nucleotide sequence ID" value="NZ_FOSW01000006.1"/>
</dbReference>
<evidence type="ECO:0000256" key="11">
    <source>
        <dbReference type="SAM" id="Phobius"/>
    </source>
</evidence>
<dbReference type="InterPro" id="IPR005467">
    <property type="entry name" value="His_kinase_dom"/>
</dbReference>
<proteinExistence type="predicted"/>
<feature type="transmembrane region" description="Helical" evidence="11">
    <location>
        <begin position="170"/>
        <end position="189"/>
    </location>
</feature>
<dbReference type="InterPro" id="IPR003661">
    <property type="entry name" value="HisK_dim/P_dom"/>
</dbReference>
<evidence type="ECO:0000256" key="5">
    <source>
        <dbReference type="ARBA" id="ARBA00022679"/>
    </source>
</evidence>
<dbReference type="OrthoDB" id="9786919at2"/>
<dbReference type="Gene3D" id="6.10.340.10">
    <property type="match status" value="1"/>
</dbReference>
<dbReference type="Gene3D" id="1.10.287.130">
    <property type="match status" value="1"/>
</dbReference>
<dbReference type="InParanoid" id="A0A1I4EZL3"/>
<dbReference type="Pfam" id="PF00512">
    <property type="entry name" value="HisKA"/>
    <property type="match status" value="1"/>
</dbReference>
<evidence type="ECO:0000313" key="14">
    <source>
        <dbReference type="EMBL" id="SFL09571.1"/>
    </source>
</evidence>
<dbReference type="InterPro" id="IPR036890">
    <property type="entry name" value="HATPase_C_sf"/>
</dbReference>
<evidence type="ECO:0000256" key="7">
    <source>
        <dbReference type="ARBA" id="ARBA00022777"/>
    </source>
</evidence>
<dbReference type="InterPro" id="IPR050428">
    <property type="entry name" value="TCS_sensor_his_kinase"/>
</dbReference>
<dbReference type="CDD" id="cd06225">
    <property type="entry name" value="HAMP"/>
    <property type="match status" value="1"/>
</dbReference>
<dbReference type="SMART" id="SM00388">
    <property type="entry name" value="HisKA"/>
    <property type="match status" value="1"/>
</dbReference>
<dbReference type="InterPro" id="IPR036097">
    <property type="entry name" value="HisK_dim/P_sf"/>
</dbReference>
<dbReference type="CDD" id="cd00082">
    <property type="entry name" value="HisKA"/>
    <property type="match status" value="1"/>
</dbReference>
<evidence type="ECO:0000259" key="13">
    <source>
        <dbReference type="PROSITE" id="PS50885"/>
    </source>
</evidence>